<evidence type="ECO:0000259" key="2">
    <source>
        <dbReference type="Pfam" id="PF03779"/>
    </source>
</evidence>
<dbReference type="KEGG" id="mxa:MXAN_0673"/>
<evidence type="ECO:0000256" key="1">
    <source>
        <dbReference type="SAM" id="MobiDB-lite"/>
    </source>
</evidence>
<dbReference type="EnsemblBacteria" id="ABF88113">
    <property type="protein sequence ID" value="ABF88113"/>
    <property type="gene ID" value="MXAN_0673"/>
</dbReference>
<accession>Q1DEI2</accession>
<dbReference type="eggNOG" id="ENOG5033NRK">
    <property type="taxonomic scope" value="Bacteria"/>
</dbReference>
<gene>
    <name evidence="3" type="ordered locus">MXAN_0673</name>
</gene>
<evidence type="ECO:0000313" key="4">
    <source>
        <dbReference type="EMBL" id="QLH55589.1"/>
    </source>
</evidence>
<evidence type="ECO:0000313" key="5">
    <source>
        <dbReference type="Proteomes" id="UP000002402"/>
    </source>
</evidence>
<reference evidence="3 5" key="1">
    <citation type="journal article" date="2006" name="Proc. Natl. Acad. Sci. U.S.A.">
        <title>Evolution of sensory complexity recorded in a myxobacterial genome.</title>
        <authorList>
            <person name="Goldman B.S."/>
            <person name="Nierman W.C."/>
            <person name="Kaiser D."/>
            <person name="Slater S.C."/>
            <person name="Durkin A.S."/>
            <person name="Eisen J.A."/>
            <person name="Ronning C.M."/>
            <person name="Barbazuk W.B."/>
            <person name="Blanchard M."/>
            <person name="Field C."/>
            <person name="Halling C."/>
            <person name="Hinkle G."/>
            <person name="Iartchuk O."/>
            <person name="Kim H.S."/>
            <person name="Mackenzie C."/>
            <person name="Madupu R."/>
            <person name="Miller N."/>
            <person name="Shvartsbeyn A."/>
            <person name="Sullivan S.A."/>
            <person name="Vaudin M."/>
            <person name="Wiegand R."/>
            <person name="Kaplan H.B."/>
        </authorList>
    </citation>
    <scope>NUCLEOTIDE SEQUENCE [LARGE SCALE GENOMIC DNA]</scope>
    <source>
        <strain evidence="3">DK 1622</strain>
        <strain evidence="5">DK1622</strain>
    </source>
</reference>
<feature type="region of interest" description="Disordered" evidence="1">
    <location>
        <begin position="45"/>
        <end position="76"/>
    </location>
</feature>
<dbReference type="Pfam" id="PF03779">
    <property type="entry name" value="SPW"/>
    <property type="match status" value="1"/>
</dbReference>
<protein>
    <recommendedName>
        <fullName evidence="2">SPW repeat-containing integral membrane domain-containing protein</fullName>
    </recommendedName>
</protein>
<dbReference type="InterPro" id="IPR005530">
    <property type="entry name" value="SPW"/>
</dbReference>
<dbReference type="Proteomes" id="UP000002402">
    <property type="component" value="Chromosome"/>
</dbReference>
<dbReference type="AlphaFoldDB" id="Q1DEI2"/>
<dbReference type="STRING" id="246197.MXAN_0673"/>
<evidence type="ECO:0000313" key="3">
    <source>
        <dbReference type="EMBL" id="ABF88113.1"/>
    </source>
</evidence>
<dbReference type="EMBL" id="MN731368">
    <property type="protein sequence ID" value="QLH55589.1"/>
    <property type="molecule type" value="Genomic_DNA"/>
</dbReference>
<keyword evidence="5" id="KW-1185">Reference proteome</keyword>
<dbReference type="HOGENOM" id="CLU_101760_0_0_7"/>
<organism evidence="3 5">
    <name type="scientific">Myxococcus xanthus (strain DK1622)</name>
    <dbReference type="NCBI Taxonomy" id="246197"/>
    <lineage>
        <taxon>Bacteria</taxon>
        <taxon>Pseudomonadati</taxon>
        <taxon>Myxococcota</taxon>
        <taxon>Myxococcia</taxon>
        <taxon>Myxococcales</taxon>
        <taxon>Cystobacterineae</taxon>
        <taxon>Myxococcaceae</taxon>
        <taxon>Myxococcus</taxon>
    </lineage>
</organism>
<feature type="compositionally biased region" description="Basic and acidic residues" evidence="1">
    <location>
        <begin position="45"/>
        <end position="55"/>
    </location>
</feature>
<proteinExistence type="predicted"/>
<name>Q1DEI2_MYXXD</name>
<sequence length="238" mass="24945">MEAPLAAQPPGIRGWTGFLPSVPGQARGSSPCVTGRVPTVVATSRRQDWKERHMAEPQTLSPSTPRLVPSQVPPKGRFRRGVRRAMDRSAAAGIISRPLLGRLPLRRWVPQDLHSLMDYKGGTASVVAGVLSGDAVAKSAGIALGSTILGVSLLTDYRISLTKLIPIEAHEIADYAFGAASILSPFVLGYAKRSPLAAAIHVAVGVTTVLASLVTDYRCQTGMHLGGELATDPGAIGA</sequence>
<dbReference type="EMBL" id="CP000113">
    <property type="protein sequence ID" value="ABF88113.1"/>
    <property type="molecule type" value="Genomic_DNA"/>
</dbReference>
<reference evidence="4" key="2">
    <citation type="journal article" date="2020" name="ACS Chem. Biol.">
        <title>Biosynthesis of cittilins, unusual ribosomally synthesized and post-translationally modified peptides from Myxococcus xanthus.</title>
        <authorList>
            <person name="Hug J.J."/>
            <person name="Dastbaz J."/>
            <person name="Adam S."/>
            <person name="Revermann O."/>
            <person name="Koehnke J."/>
            <person name="Krug D."/>
            <person name="Muller R."/>
        </authorList>
    </citation>
    <scope>NUCLEOTIDE SEQUENCE</scope>
    <source>
        <strain evidence="4">DK 1622</strain>
    </source>
</reference>
<feature type="domain" description="SPW repeat-containing integral membrane" evidence="2">
    <location>
        <begin position="135"/>
        <end position="213"/>
    </location>
</feature>